<dbReference type="Gene3D" id="3.80.10.10">
    <property type="entry name" value="Ribonuclease Inhibitor"/>
    <property type="match status" value="3"/>
</dbReference>
<protein>
    <submittedName>
        <fullName evidence="5">Uncharacterized protein</fullName>
    </submittedName>
</protein>
<name>A0A8J6L7N4_TENMO</name>
<evidence type="ECO:0000313" key="5">
    <source>
        <dbReference type="EMBL" id="KAH0809767.1"/>
    </source>
</evidence>
<gene>
    <name evidence="5" type="ORF">GEV33_013025</name>
</gene>
<keyword evidence="4" id="KW-0175">Coiled coil</keyword>
<dbReference type="InterPro" id="IPR003591">
    <property type="entry name" value="Leu-rich_rpt_typical-subtyp"/>
</dbReference>
<reference evidence="5" key="1">
    <citation type="journal article" date="2020" name="J Insects Food Feed">
        <title>The yellow mealworm (Tenebrio molitor) genome: a resource for the emerging insects as food and feed industry.</title>
        <authorList>
            <person name="Eriksson T."/>
            <person name="Andere A."/>
            <person name="Kelstrup H."/>
            <person name="Emery V."/>
            <person name="Picard C."/>
        </authorList>
    </citation>
    <scope>NUCLEOTIDE SEQUENCE</scope>
    <source>
        <strain evidence="5">Stoneville</strain>
        <tissue evidence="5">Whole head</tissue>
    </source>
</reference>
<evidence type="ECO:0000256" key="2">
    <source>
        <dbReference type="ARBA" id="ARBA00022729"/>
    </source>
</evidence>
<evidence type="ECO:0000256" key="1">
    <source>
        <dbReference type="ARBA" id="ARBA00022614"/>
    </source>
</evidence>
<dbReference type="InterPro" id="IPR026906">
    <property type="entry name" value="LRR_5"/>
</dbReference>
<evidence type="ECO:0000313" key="6">
    <source>
        <dbReference type="Proteomes" id="UP000719412"/>
    </source>
</evidence>
<comment type="caution">
    <text evidence="5">The sequence shown here is derived from an EMBL/GenBank/DDBJ whole genome shotgun (WGS) entry which is preliminary data.</text>
</comment>
<sequence>MEVRRQQHSCWIYGYTAHIFPLNHPKCLIGDNQGSIFMLSAVGLSDPSANEEGQLRWLRYLTSPPLSSVISVCVRWHSEYSTTRRSLSDGAVNTEFSLFICAAALLKARIYGEPNIAISKKLRLLNNNRLNLHEAYRTGMYTYKFNVTIDSSESLKENIPKKVFDKIEITNSEIPVLYKNSISDIDNLDELILEDDGISEIQPGAFSRVPQLRKLVIRGNTKLKEIKEGVFNKLNIATLDLSNNSIETVASRAFDDMPELLTVNLADNQLSIWDKNWFAKTPLLTRVSFQNNLIEEIPAGAFRNFQGTKQFGSVSLTINIILSHNKIKTIHKDAFKGLEKINNLWLDNNQMDSWDGDLLSNVAVKDLRIDQNQLECLSGNLENIFVADTTHIDGNPWECGCLKNIELWASQHGKDVIMYYSKLTCDADRIDRKLKDLEQRLRELRKNRTEELDENDVEKIEAGVFNTLTNLTELDLSENEIHSIATTAFHNMTSLNSLNLTNNKLTQLDLHWFDYTPSLQSLRICQNQLTELPARAFTALKSKLDLSIFLEDNYIEKIDKDAFQGLDKVTILSLTDNLIACVDDEDFDKVFVADVTEVAAKSWKPECRTKIEAWAKGHNKTIKF</sequence>
<dbReference type="SMART" id="SM00369">
    <property type="entry name" value="LRR_TYP"/>
    <property type="match status" value="11"/>
</dbReference>
<reference evidence="5" key="2">
    <citation type="submission" date="2021-08" db="EMBL/GenBank/DDBJ databases">
        <authorList>
            <person name="Eriksson T."/>
        </authorList>
    </citation>
    <scope>NUCLEOTIDE SEQUENCE</scope>
    <source>
        <strain evidence="5">Stoneville</strain>
        <tissue evidence="5">Whole head</tissue>
    </source>
</reference>
<dbReference type="InterPro" id="IPR001611">
    <property type="entry name" value="Leu-rich_rpt"/>
</dbReference>
<evidence type="ECO:0000256" key="4">
    <source>
        <dbReference type="SAM" id="Coils"/>
    </source>
</evidence>
<keyword evidence="3" id="KW-0677">Repeat</keyword>
<dbReference type="SUPFAM" id="SSF52058">
    <property type="entry name" value="L domain-like"/>
    <property type="match status" value="2"/>
</dbReference>
<evidence type="ECO:0000256" key="3">
    <source>
        <dbReference type="ARBA" id="ARBA00022737"/>
    </source>
</evidence>
<accession>A0A8J6L7N4</accession>
<keyword evidence="2" id="KW-0732">Signal</keyword>
<dbReference type="Pfam" id="PF13306">
    <property type="entry name" value="LRR_5"/>
    <property type="match status" value="2"/>
</dbReference>
<dbReference type="PROSITE" id="PS51450">
    <property type="entry name" value="LRR"/>
    <property type="match status" value="1"/>
</dbReference>
<dbReference type="Pfam" id="PF13855">
    <property type="entry name" value="LRR_8"/>
    <property type="match status" value="1"/>
</dbReference>
<keyword evidence="6" id="KW-1185">Reference proteome</keyword>
<dbReference type="EMBL" id="JABDTM020027929">
    <property type="protein sequence ID" value="KAH0809767.1"/>
    <property type="molecule type" value="Genomic_DNA"/>
</dbReference>
<dbReference type="InterPro" id="IPR032675">
    <property type="entry name" value="LRR_dom_sf"/>
</dbReference>
<dbReference type="PANTHER" id="PTHR24369:SF210">
    <property type="entry name" value="CHAOPTIN-RELATED"/>
    <property type="match status" value="1"/>
</dbReference>
<keyword evidence="1" id="KW-0433">Leucine-rich repeat</keyword>
<dbReference type="AlphaFoldDB" id="A0A8J6L7N4"/>
<organism evidence="5 6">
    <name type="scientific">Tenebrio molitor</name>
    <name type="common">Yellow mealworm beetle</name>
    <dbReference type="NCBI Taxonomy" id="7067"/>
    <lineage>
        <taxon>Eukaryota</taxon>
        <taxon>Metazoa</taxon>
        <taxon>Ecdysozoa</taxon>
        <taxon>Arthropoda</taxon>
        <taxon>Hexapoda</taxon>
        <taxon>Insecta</taxon>
        <taxon>Pterygota</taxon>
        <taxon>Neoptera</taxon>
        <taxon>Endopterygota</taxon>
        <taxon>Coleoptera</taxon>
        <taxon>Polyphaga</taxon>
        <taxon>Cucujiformia</taxon>
        <taxon>Tenebrionidae</taxon>
        <taxon>Tenebrio</taxon>
    </lineage>
</organism>
<dbReference type="FunFam" id="3.80.10.10:FF:001164">
    <property type="entry name" value="GH01279p"/>
    <property type="match status" value="1"/>
</dbReference>
<dbReference type="InterPro" id="IPR050541">
    <property type="entry name" value="LRR_TM_domain-containing"/>
</dbReference>
<dbReference type="Proteomes" id="UP000719412">
    <property type="component" value="Unassembled WGS sequence"/>
</dbReference>
<dbReference type="PANTHER" id="PTHR24369">
    <property type="entry name" value="ANTIGEN BSP, PUTATIVE-RELATED"/>
    <property type="match status" value="1"/>
</dbReference>
<dbReference type="GO" id="GO:0005886">
    <property type="term" value="C:plasma membrane"/>
    <property type="evidence" value="ECO:0007669"/>
    <property type="project" value="TreeGrafter"/>
</dbReference>
<feature type="coiled-coil region" evidence="4">
    <location>
        <begin position="420"/>
        <end position="461"/>
    </location>
</feature>
<proteinExistence type="predicted"/>